<protein>
    <submittedName>
        <fullName evidence="2">Putative sigma 54 modulation protein / S30EA ribosomal protein</fullName>
    </submittedName>
</protein>
<dbReference type="EMBL" id="LN906597">
    <property type="protein sequence ID" value="CUT17173.1"/>
    <property type="molecule type" value="Genomic_DNA"/>
</dbReference>
<dbReference type="Gene3D" id="3.30.160.100">
    <property type="entry name" value="Ribosome hibernation promotion factor-like"/>
    <property type="match status" value="1"/>
</dbReference>
<dbReference type="Proteomes" id="UP000198651">
    <property type="component" value="Chromosome I"/>
</dbReference>
<reference evidence="3" key="1">
    <citation type="submission" date="2015-11" db="EMBL/GenBank/DDBJ databases">
        <authorList>
            <person name="Seth-Smith H.M.B."/>
        </authorList>
    </citation>
    <scope>NUCLEOTIDE SEQUENCE [LARGE SCALE GENOMIC DNA]</scope>
    <source>
        <strain evidence="3">2013Ark11</strain>
    </source>
</reference>
<proteinExistence type="predicted"/>
<dbReference type="Pfam" id="PF02482">
    <property type="entry name" value="Ribosomal_S30AE"/>
    <property type="match status" value="1"/>
</dbReference>
<accession>A0A0S4M035</accession>
<keyword evidence="2" id="KW-0687">Ribonucleoprotein</keyword>
<feature type="region of interest" description="Disordered" evidence="1">
    <location>
        <begin position="88"/>
        <end position="110"/>
    </location>
</feature>
<evidence type="ECO:0000256" key="1">
    <source>
        <dbReference type="SAM" id="MobiDB-lite"/>
    </source>
</evidence>
<keyword evidence="2" id="KW-0689">Ribosomal protein</keyword>
<organism evidence="2 3">
    <name type="scientific">Candidatus Ichthyocystis hellenicum</name>
    <dbReference type="NCBI Taxonomy" id="1561003"/>
    <lineage>
        <taxon>Bacteria</taxon>
        <taxon>Pseudomonadati</taxon>
        <taxon>Pseudomonadota</taxon>
        <taxon>Betaproteobacteria</taxon>
        <taxon>Burkholderiales</taxon>
        <taxon>Candidatus Ichthyocystis</taxon>
    </lineage>
</organism>
<keyword evidence="3" id="KW-1185">Reference proteome</keyword>
<dbReference type="RefSeq" id="WP_092342772.1">
    <property type="nucleotide sequence ID" value="NZ_FLSL01000089.1"/>
</dbReference>
<dbReference type="SUPFAM" id="SSF69754">
    <property type="entry name" value="Ribosome binding protein Y (YfiA homologue)"/>
    <property type="match status" value="1"/>
</dbReference>
<dbReference type="InterPro" id="IPR003489">
    <property type="entry name" value="RHF/RaiA"/>
</dbReference>
<dbReference type="GO" id="GO:0005840">
    <property type="term" value="C:ribosome"/>
    <property type="evidence" value="ECO:0007669"/>
    <property type="project" value="UniProtKB-KW"/>
</dbReference>
<name>A0A0S4M035_9BURK</name>
<dbReference type="AlphaFoldDB" id="A0A0S4M035"/>
<dbReference type="STRING" id="1561003.Ark11_0317"/>
<dbReference type="InterPro" id="IPR036567">
    <property type="entry name" value="RHF-like"/>
</dbReference>
<evidence type="ECO:0000313" key="2">
    <source>
        <dbReference type="EMBL" id="CUT17173.1"/>
    </source>
</evidence>
<evidence type="ECO:0000313" key="3">
    <source>
        <dbReference type="Proteomes" id="UP000198651"/>
    </source>
</evidence>
<sequence>MEVIVFGKNIRTSRALKEFTEDRIIRAFKSIRHTVERVKVTLSKERDSRIAKIHCNIGGRGLAMQGEDDNIYGAVSVVASQLNKKIARETKKKRTEPRRASVRSSNSSTA</sequence>
<dbReference type="OrthoDB" id="9794975at2"/>
<gene>
    <name evidence="2" type="ORF">Ark11_0317</name>
</gene>